<dbReference type="Pfam" id="PF07396">
    <property type="entry name" value="Porin_O_P"/>
    <property type="match status" value="1"/>
</dbReference>
<dbReference type="EMBL" id="PDWW01000036">
    <property type="protein sequence ID" value="KAF1721645.1"/>
    <property type="molecule type" value="Genomic_DNA"/>
</dbReference>
<evidence type="ECO:0000256" key="2">
    <source>
        <dbReference type="SAM" id="SignalP"/>
    </source>
</evidence>
<dbReference type="SUPFAM" id="SSF56935">
    <property type="entry name" value="Porins"/>
    <property type="match status" value="1"/>
</dbReference>
<organism evidence="3 4">
    <name type="scientific">Pseudoxanthomonas japonensis</name>
    <dbReference type="NCBI Taxonomy" id="69284"/>
    <lineage>
        <taxon>Bacteria</taxon>
        <taxon>Pseudomonadati</taxon>
        <taxon>Pseudomonadota</taxon>
        <taxon>Gammaproteobacteria</taxon>
        <taxon>Lysobacterales</taxon>
        <taxon>Lysobacteraceae</taxon>
        <taxon>Pseudoxanthomonas</taxon>
    </lineage>
</organism>
<proteinExistence type="predicted"/>
<sequence length="432" mass="46722">MRYSLLAAALAVAMGSTSFSASAADSRDQTIAELKAQLEALSAKVAELEERTDAQSDVNLDTAAQLDKITTGSPKIDTKGGVKVTSADGKFEASIGGRIHFDTYAFDRDLASTTGTTEFRRARLTLSGKAYGWDYKMENDFGAGGGLEGFRDVYIAKSALGGKFTIGHFKPYRAMEELTSSNELLTMERPFASATGLFSSRQFQQGVGYLRAGDNYTAGVSVFNLRGASGTRNEGVGSAGRVTFAPINNDNNTLHFGAWYSYENANQGSDNLSASFNYAGRRGPSQNIATTTGASRNEVSVYAVEAAGSFGPAFFQAEYADASFGQPLGADQDVKTYYVQGSFMLNGGHKPYKGGTGVFGSPKVADKGLWELTGRYDYAENETLNREVTSWILGMNYYVNPNLRFMFNYTQGDNEVTGDETAQYALRTQFSW</sequence>
<keyword evidence="4" id="KW-1185">Reference proteome</keyword>
<evidence type="ECO:0000313" key="3">
    <source>
        <dbReference type="EMBL" id="KAF1721645.1"/>
    </source>
</evidence>
<keyword evidence="1" id="KW-0175">Coiled coil</keyword>
<keyword evidence="2" id="KW-0732">Signal</keyword>
<reference evidence="3 4" key="1">
    <citation type="submission" date="2017-10" db="EMBL/GenBank/DDBJ databases">
        <title>Whole genome sequencing of members of genus Pseudoxanthomonas.</title>
        <authorList>
            <person name="Kumar S."/>
            <person name="Bansal K."/>
            <person name="Kaur A."/>
            <person name="Patil P."/>
            <person name="Sharma S."/>
            <person name="Patil P.B."/>
        </authorList>
    </citation>
    <scope>NUCLEOTIDE SEQUENCE [LARGE SCALE GENOMIC DNA]</scope>
    <source>
        <strain evidence="3 4">DSM 17109</strain>
    </source>
</reference>
<dbReference type="InterPro" id="IPR010870">
    <property type="entry name" value="Porin_O/P"/>
</dbReference>
<dbReference type="Proteomes" id="UP000781710">
    <property type="component" value="Unassembled WGS sequence"/>
</dbReference>
<evidence type="ECO:0000256" key="1">
    <source>
        <dbReference type="SAM" id="Coils"/>
    </source>
</evidence>
<evidence type="ECO:0000313" key="4">
    <source>
        <dbReference type="Proteomes" id="UP000781710"/>
    </source>
</evidence>
<feature type="coiled-coil region" evidence="1">
    <location>
        <begin position="24"/>
        <end position="58"/>
    </location>
</feature>
<protein>
    <submittedName>
        <fullName evidence="3">Porin</fullName>
    </submittedName>
</protein>
<gene>
    <name evidence="3" type="ORF">CSC78_17730</name>
</gene>
<dbReference type="Gene3D" id="2.40.160.10">
    <property type="entry name" value="Porin"/>
    <property type="match status" value="1"/>
</dbReference>
<dbReference type="RefSeq" id="WP_162339193.1">
    <property type="nucleotide sequence ID" value="NZ_JBHSRQ010000013.1"/>
</dbReference>
<accession>A0ABQ6ZCN2</accession>
<dbReference type="InterPro" id="IPR023614">
    <property type="entry name" value="Porin_dom_sf"/>
</dbReference>
<comment type="caution">
    <text evidence="3">The sequence shown here is derived from an EMBL/GenBank/DDBJ whole genome shotgun (WGS) entry which is preliminary data.</text>
</comment>
<feature type="signal peptide" evidence="2">
    <location>
        <begin position="1"/>
        <end position="23"/>
    </location>
</feature>
<name>A0ABQ6ZCN2_9GAMM</name>
<feature type="chain" id="PRO_5045906215" evidence="2">
    <location>
        <begin position="24"/>
        <end position="432"/>
    </location>
</feature>